<feature type="compositionally biased region" description="Acidic residues" evidence="1">
    <location>
        <begin position="103"/>
        <end position="112"/>
    </location>
</feature>
<organism evidence="2">
    <name type="scientific">Tanacetum cinerariifolium</name>
    <name type="common">Dalmatian daisy</name>
    <name type="synonym">Chrysanthemum cinerariifolium</name>
    <dbReference type="NCBI Taxonomy" id="118510"/>
    <lineage>
        <taxon>Eukaryota</taxon>
        <taxon>Viridiplantae</taxon>
        <taxon>Streptophyta</taxon>
        <taxon>Embryophyta</taxon>
        <taxon>Tracheophyta</taxon>
        <taxon>Spermatophyta</taxon>
        <taxon>Magnoliopsida</taxon>
        <taxon>eudicotyledons</taxon>
        <taxon>Gunneridae</taxon>
        <taxon>Pentapetalae</taxon>
        <taxon>asterids</taxon>
        <taxon>campanulids</taxon>
        <taxon>Asterales</taxon>
        <taxon>Asteraceae</taxon>
        <taxon>Asteroideae</taxon>
        <taxon>Anthemideae</taxon>
        <taxon>Anthemidinae</taxon>
        <taxon>Tanacetum</taxon>
    </lineage>
</organism>
<feature type="non-terminal residue" evidence="2">
    <location>
        <position position="130"/>
    </location>
</feature>
<evidence type="ECO:0000313" key="2">
    <source>
        <dbReference type="EMBL" id="GFD20987.1"/>
    </source>
</evidence>
<gene>
    <name evidence="2" type="ORF">Tci_892956</name>
</gene>
<feature type="non-terminal residue" evidence="2">
    <location>
        <position position="1"/>
    </location>
</feature>
<evidence type="ECO:0000256" key="1">
    <source>
        <dbReference type="SAM" id="MobiDB-lite"/>
    </source>
</evidence>
<dbReference type="AlphaFoldDB" id="A0A699UEW0"/>
<comment type="caution">
    <text evidence="2">The sequence shown here is derived from an EMBL/GenBank/DDBJ whole genome shotgun (WGS) entry which is preliminary data.</text>
</comment>
<name>A0A699UEW0_TANCI</name>
<protein>
    <recommendedName>
        <fullName evidence="3">Histone deacetylase 14</fullName>
    </recommendedName>
</protein>
<sequence>PSSLIIADIQEASYYQEYLAKVAKHRRYLAGKTGSDPDSPAPKPTKTARKPKPTAPKVTHDLLNLQNPKRKSHMNQFIFQRRTSTPTGSSGHDESSSLYAELELSDSEEESQEVVPRVDAGGQGEGQARP</sequence>
<proteinExistence type="predicted"/>
<accession>A0A699UEW0</accession>
<reference evidence="2" key="1">
    <citation type="journal article" date="2019" name="Sci. Rep.">
        <title>Draft genome of Tanacetum cinerariifolium, the natural source of mosquito coil.</title>
        <authorList>
            <person name="Yamashiro T."/>
            <person name="Shiraishi A."/>
            <person name="Satake H."/>
            <person name="Nakayama K."/>
        </authorList>
    </citation>
    <scope>NUCLEOTIDE SEQUENCE</scope>
</reference>
<dbReference type="EMBL" id="BKCJ011326429">
    <property type="protein sequence ID" value="GFD20987.1"/>
    <property type="molecule type" value="Genomic_DNA"/>
</dbReference>
<evidence type="ECO:0008006" key="3">
    <source>
        <dbReference type="Google" id="ProtNLM"/>
    </source>
</evidence>
<feature type="compositionally biased region" description="Gly residues" evidence="1">
    <location>
        <begin position="121"/>
        <end position="130"/>
    </location>
</feature>
<feature type="region of interest" description="Disordered" evidence="1">
    <location>
        <begin position="30"/>
        <end position="130"/>
    </location>
</feature>
<feature type="compositionally biased region" description="Polar residues" evidence="1">
    <location>
        <begin position="74"/>
        <end position="90"/>
    </location>
</feature>